<evidence type="ECO:0000259" key="6">
    <source>
        <dbReference type="PROSITE" id="PS50006"/>
    </source>
</evidence>
<dbReference type="InterPro" id="IPR000719">
    <property type="entry name" value="Prot_kinase_dom"/>
</dbReference>
<dbReference type="SUPFAM" id="SSF56112">
    <property type="entry name" value="Protein kinase-like (PK-like)"/>
    <property type="match status" value="1"/>
</dbReference>
<name>A0A6A6EAE4_9PEZI</name>
<feature type="region of interest" description="Disordered" evidence="5">
    <location>
        <begin position="437"/>
        <end position="483"/>
    </location>
</feature>
<dbReference type="EMBL" id="ML994622">
    <property type="protein sequence ID" value="KAF2188831.1"/>
    <property type="molecule type" value="Genomic_DNA"/>
</dbReference>
<dbReference type="InterPro" id="IPR000253">
    <property type="entry name" value="FHA_dom"/>
</dbReference>
<dbReference type="OrthoDB" id="10252171at2759"/>
<reference evidence="8" key="1">
    <citation type="journal article" date="2020" name="Stud. Mycol.">
        <title>101 Dothideomycetes genomes: a test case for predicting lifestyles and emergence of pathogens.</title>
        <authorList>
            <person name="Haridas S."/>
            <person name="Albert R."/>
            <person name="Binder M."/>
            <person name="Bloem J."/>
            <person name="Labutti K."/>
            <person name="Salamov A."/>
            <person name="Andreopoulos B."/>
            <person name="Baker S."/>
            <person name="Barry K."/>
            <person name="Bills G."/>
            <person name="Bluhm B."/>
            <person name="Cannon C."/>
            <person name="Castanera R."/>
            <person name="Culley D."/>
            <person name="Daum C."/>
            <person name="Ezra D."/>
            <person name="Gonzalez J."/>
            <person name="Henrissat B."/>
            <person name="Kuo A."/>
            <person name="Liang C."/>
            <person name="Lipzen A."/>
            <person name="Lutzoni F."/>
            <person name="Magnuson J."/>
            <person name="Mondo S."/>
            <person name="Nolan M."/>
            <person name="Ohm R."/>
            <person name="Pangilinan J."/>
            <person name="Park H.-J."/>
            <person name="Ramirez L."/>
            <person name="Alfaro M."/>
            <person name="Sun H."/>
            <person name="Tritt A."/>
            <person name="Yoshinaga Y."/>
            <person name="Zwiers L.-H."/>
            <person name="Turgeon B."/>
            <person name="Goodwin S."/>
            <person name="Spatafora J."/>
            <person name="Crous P."/>
            <person name="Grigoriev I."/>
        </authorList>
    </citation>
    <scope>NUCLEOTIDE SEQUENCE</scope>
    <source>
        <strain evidence="8">CBS 207.26</strain>
    </source>
</reference>
<feature type="binding site" evidence="4">
    <location>
        <position position="181"/>
    </location>
    <ligand>
        <name>ATP</name>
        <dbReference type="ChEBI" id="CHEBI:30616"/>
    </ligand>
</feature>
<dbReference type="Gene3D" id="1.10.510.10">
    <property type="entry name" value="Transferase(Phosphotransferase) domain 1"/>
    <property type="match status" value="1"/>
</dbReference>
<dbReference type="SMART" id="SM00220">
    <property type="entry name" value="S_TKc"/>
    <property type="match status" value="1"/>
</dbReference>
<dbReference type="PROSITE" id="PS50011">
    <property type="entry name" value="PROTEIN_KINASE_DOM"/>
    <property type="match status" value="1"/>
</dbReference>
<feature type="compositionally biased region" description="Low complexity" evidence="5">
    <location>
        <begin position="515"/>
        <end position="524"/>
    </location>
</feature>
<evidence type="ECO:0000256" key="5">
    <source>
        <dbReference type="SAM" id="MobiDB-lite"/>
    </source>
</evidence>
<keyword evidence="3 4" id="KW-0067">ATP-binding</keyword>
<keyword evidence="8" id="KW-0808">Transferase</keyword>
<dbReference type="GO" id="GO:0005524">
    <property type="term" value="F:ATP binding"/>
    <property type="evidence" value="ECO:0007669"/>
    <property type="project" value="UniProtKB-UniRule"/>
</dbReference>
<protein>
    <submittedName>
        <fullName evidence="8">Kinase-like protein</fullName>
    </submittedName>
</protein>
<proteinExistence type="inferred from homology"/>
<dbReference type="Proteomes" id="UP000800200">
    <property type="component" value="Unassembled WGS sequence"/>
</dbReference>
<evidence type="ECO:0000256" key="2">
    <source>
        <dbReference type="ARBA" id="ARBA00022741"/>
    </source>
</evidence>
<comment type="similarity">
    <text evidence="1">Belongs to the protein kinase superfamily. CAMK Ser/Thr protein kinase family. CHEK2 subfamily.</text>
</comment>
<feature type="region of interest" description="Disordered" evidence="5">
    <location>
        <begin position="509"/>
        <end position="558"/>
    </location>
</feature>
<dbReference type="AlphaFoldDB" id="A0A6A6EAE4"/>
<dbReference type="Pfam" id="PF00069">
    <property type="entry name" value="Pkinase"/>
    <property type="match status" value="1"/>
</dbReference>
<keyword evidence="9" id="KW-1185">Reference proteome</keyword>
<evidence type="ECO:0000256" key="3">
    <source>
        <dbReference type="ARBA" id="ARBA00022840"/>
    </source>
</evidence>
<feature type="compositionally biased region" description="Low complexity" evidence="5">
    <location>
        <begin position="452"/>
        <end position="462"/>
    </location>
</feature>
<dbReference type="PROSITE" id="PS00107">
    <property type="entry name" value="PROTEIN_KINASE_ATP"/>
    <property type="match status" value="1"/>
</dbReference>
<evidence type="ECO:0000259" key="7">
    <source>
        <dbReference type="PROSITE" id="PS50011"/>
    </source>
</evidence>
<dbReference type="PROSITE" id="PS00108">
    <property type="entry name" value="PROTEIN_KINASE_ST"/>
    <property type="match status" value="1"/>
</dbReference>
<dbReference type="PROSITE" id="PS50006">
    <property type="entry name" value="FHA_DOMAIN"/>
    <property type="match status" value="1"/>
</dbReference>
<dbReference type="InterPro" id="IPR008271">
    <property type="entry name" value="Ser/Thr_kinase_AS"/>
</dbReference>
<evidence type="ECO:0000313" key="8">
    <source>
        <dbReference type="EMBL" id="KAF2188831.1"/>
    </source>
</evidence>
<evidence type="ECO:0000313" key="9">
    <source>
        <dbReference type="Proteomes" id="UP000800200"/>
    </source>
</evidence>
<organism evidence="8 9">
    <name type="scientific">Zopfia rhizophila CBS 207.26</name>
    <dbReference type="NCBI Taxonomy" id="1314779"/>
    <lineage>
        <taxon>Eukaryota</taxon>
        <taxon>Fungi</taxon>
        <taxon>Dikarya</taxon>
        <taxon>Ascomycota</taxon>
        <taxon>Pezizomycotina</taxon>
        <taxon>Dothideomycetes</taxon>
        <taxon>Dothideomycetes incertae sedis</taxon>
        <taxon>Zopfiaceae</taxon>
        <taxon>Zopfia</taxon>
    </lineage>
</organism>
<evidence type="ECO:0000256" key="4">
    <source>
        <dbReference type="PROSITE-ProRule" id="PRU10141"/>
    </source>
</evidence>
<accession>A0A6A6EAE4</accession>
<dbReference type="InterPro" id="IPR011009">
    <property type="entry name" value="Kinase-like_dom_sf"/>
</dbReference>
<dbReference type="PANTHER" id="PTHR24347">
    <property type="entry name" value="SERINE/THREONINE-PROTEIN KINASE"/>
    <property type="match status" value="1"/>
</dbReference>
<dbReference type="GO" id="GO:0004672">
    <property type="term" value="F:protein kinase activity"/>
    <property type="evidence" value="ECO:0007669"/>
    <property type="project" value="InterPro"/>
</dbReference>
<keyword evidence="8" id="KW-0418">Kinase</keyword>
<gene>
    <name evidence="8" type="ORF">K469DRAFT_737214</name>
</gene>
<feature type="domain" description="FHA" evidence="6">
    <location>
        <begin position="61"/>
        <end position="108"/>
    </location>
</feature>
<evidence type="ECO:0000256" key="1">
    <source>
        <dbReference type="ARBA" id="ARBA00005575"/>
    </source>
</evidence>
<feature type="domain" description="Protein kinase" evidence="7">
    <location>
        <begin position="152"/>
        <end position="411"/>
    </location>
</feature>
<dbReference type="InterPro" id="IPR017441">
    <property type="entry name" value="Protein_kinase_ATP_BS"/>
</dbReference>
<keyword evidence="2 4" id="KW-0547">Nucleotide-binding</keyword>
<sequence length="558" mass="64119">MEDANWIACLYSYKESRYARRAIHKPENTPLEENKNEPLAYFYEDGLQLTFNRGPKGDKGFALGINRNECDIVLPKLGGIKKFHGYFTFDDENRFIWRDSSTCGTIVTYDGKGGERRRNFIWILGGDEVPDKKTKEIVIELHEYLKFQIVVSKHETTLGKGAFAVVTHSWDVSTGIEYACKKPRDRERFDRESWEKEIDIMSEIRHDHIVQLCHWDETPLPCLYLEYLPFGNLEYQHRKRHISYEESLTILHQSLSALEYLHGRKRPIVHRDIKPENILVLTRDPLYIKLVDFGLAKAGGSLITFCGTETYCPPEIAKYFGLSKLVLKDKYTEAVDIWSLGVVILRFALPDLPDPDSGVGIDWCEKIIEEVNNYDDDLIDFLSTAMLVMRPESRYSAQACLDRRLTEEQLISSCDMDSRFRSSLIRKYIKSIASSPDSQTLTSTETRKRSTRPLTSLLSPTRRSSKCRAKKTSSSNRPQDELSEPVLDLFDEDWLQDSKCVGSSVAALGREDPSDWSSSSWATKASKRHGLGTVPEHVDTSAQVKRHEMQATFNRRKE</sequence>